<dbReference type="InterPro" id="IPR025554">
    <property type="entry name" value="DUF4140"/>
</dbReference>
<feature type="domain" description="DUF4140" evidence="3">
    <location>
        <begin position="38"/>
        <end position="135"/>
    </location>
</feature>
<evidence type="ECO:0000313" key="5">
    <source>
        <dbReference type="Proteomes" id="UP001589758"/>
    </source>
</evidence>
<sequence>MKFYSNKLNTGLFISIFIVQSPILYAQSIDLTSFVSEVTLYGDQAIVKRTVQVELSDNQNTLTIHQLPQGLQQDSLQFSYTLNGKANSVQLIDYTLATQTNAYSEQLIQLQMKLDEIEKQALVHQANIDELNDKIHWTKQLIDSNYTQQSSVARLTKEDIQLSEELQKTLPHLKIDLYEAQNAQALFKAQTEVQREKLQKEIEKENKKRAELNQQLSLELLSQQAGSLELSFTYAIDLGAWSPTYELHYDEEDKVTLRYKADVYQQTGEDWDNIKLTLSTTPPAFNQPNSLSPWRVGIFTPPVQTEVSRDTALLAEYAGAQEAKFQSTAQQKQRNTVSNQGVNVTFSINEPISIKGDGASTRVLISEQELKADILRELRPERDSTVALYVSIDNSTPFIWLAGPVSIFIDNQLIAKQYFPKTLVNESQILFLGQDPNIKLVQNPQKTFKDTSWGKTGITEEKTNQITSYYKNPVVLSVFERVPVSADDKVKVEYITLPEFFKPAIDNRVFSSQVNQPQQQKGSKKTEMTLDESQGILKADIKLAPSETITYDIKYKITYPSDLNLTPKPY</sequence>
<evidence type="ECO:0000256" key="1">
    <source>
        <dbReference type="SAM" id="Coils"/>
    </source>
</evidence>
<reference evidence="4 5" key="1">
    <citation type="submission" date="2024-09" db="EMBL/GenBank/DDBJ databases">
        <authorList>
            <person name="Sun Q."/>
            <person name="Mori K."/>
        </authorList>
    </citation>
    <scope>NUCLEOTIDE SEQUENCE [LARGE SCALE GENOMIC DNA]</scope>
    <source>
        <strain evidence="4 5">CCM 8545</strain>
    </source>
</reference>
<dbReference type="InterPro" id="IPR011935">
    <property type="entry name" value="CHP02231"/>
</dbReference>
<organism evidence="4 5">
    <name type="scientific">Thorsellia kenyensis</name>
    <dbReference type="NCBI Taxonomy" id="1549888"/>
    <lineage>
        <taxon>Bacteria</taxon>
        <taxon>Pseudomonadati</taxon>
        <taxon>Pseudomonadota</taxon>
        <taxon>Gammaproteobacteria</taxon>
        <taxon>Enterobacterales</taxon>
        <taxon>Thorselliaceae</taxon>
        <taxon>Thorsellia</taxon>
    </lineage>
</organism>
<feature type="domain" description="DUF4139" evidence="2">
    <location>
        <begin position="230"/>
        <end position="560"/>
    </location>
</feature>
<feature type="coiled-coil region" evidence="1">
    <location>
        <begin position="188"/>
        <end position="215"/>
    </location>
</feature>
<keyword evidence="5" id="KW-1185">Reference proteome</keyword>
<name>A0ABV6CC43_9GAMM</name>
<dbReference type="NCBIfam" id="TIGR02231">
    <property type="entry name" value="mucoidy inhibitor MuiA family protein"/>
    <property type="match status" value="1"/>
</dbReference>
<comment type="caution">
    <text evidence="4">The sequence shown here is derived from an EMBL/GenBank/DDBJ whole genome shotgun (WGS) entry which is preliminary data.</text>
</comment>
<evidence type="ECO:0000259" key="2">
    <source>
        <dbReference type="Pfam" id="PF13598"/>
    </source>
</evidence>
<proteinExistence type="predicted"/>
<dbReference type="PANTHER" id="PTHR31005">
    <property type="entry name" value="DUF4139 DOMAIN-CONTAINING PROTEIN"/>
    <property type="match status" value="1"/>
</dbReference>
<evidence type="ECO:0000259" key="3">
    <source>
        <dbReference type="Pfam" id="PF13600"/>
    </source>
</evidence>
<dbReference type="Pfam" id="PF13600">
    <property type="entry name" value="DUF4140"/>
    <property type="match status" value="1"/>
</dbReference>
<evidence type="ECO:0000313" key="4">
    <source>
        <dbReference type="EMBL" id="MFC0180545.1"/>
    </source>
</evidence>
<dbReference type="Pfam" id="PF13598">
    <property type="entry name" value="DUF4139"/>
    <property type="match status" value="1"/>
</dbReference>
<dbReference type="PANTHER" id="PTHR31005:SF8">
    <property type="entry name" value="DUF4139 DOMAIN-CONTAINING PROTEIN"/>
    <property type="match status" value="1"/>
</dbReference>
<gene>
    <name evidence="4" type="ORF">ACFFIT_10710</name>
</gene>
<dbReference type="InterPro" id="IPR037291">
    <property type="entry name" value="DUF4139"/>
</dbReference>
<protein>
    <submittedName>
        <fullName evidence="4">Mucoidy inhibitor MuiA family protein</fullName>
    </submittedName>
</protein>
<dbReference type="Proteomes" id="UP001589758">
    <property type="component" value="Unassembled WGS sequence"/>
</dbReference>
<feature type="coiled-coil region" evidence="1">
    <location>
        <begin position="100"/>
        <end position="134"/>
    </location>
</feature>
<dbReference type="RefSeq" id="WP_385877666.1">
    <property type="nucleotide sequence ID" value="NZ_JBHLXE010000105.1"/>
</dbReference>
<dbReference type="EMBL" id="JBHLXE010000105">
    <property type="protein sequence ID" value="MFC0180545.1"/>
    <property type="molecule type" value="Genomic_DNA"/>
</dbReference>
<keyword evidence="1" id="KW-0175">Coiled coil</keyword>
<accession>A0ABV6CC43</accession>